<keyword evidence="1" id="KW-0805">Transcription regulation</keyword>
<dbReference type="Pfam" id="PF12833">
    <property type="entry name" value="HTH_18"/>
    <property type="match status" value="1"/>
</dbReference>
<dbReference type="EMBL" id="FQVQ01000018">
    <property type="protein sequence ID" value="SHF75918.1"/>
    <property type="molecule type" value="Genomic_DNA"/>
</dbReference>
<keyword evidence="2 5" id="KW-0238">DNA-binding</keyword>
<dbReference type="PROSITE" id="PS01124">
    <property type="entry name" value="HTH_ARAC_FAMILY_2"/>
    <property type="match status" value="1"/>
</dbReference>
<name>A0A1M5E9J7_9FLAO</name>
<dbReference type="InterPro" id="IPR011051">
    <property type="entry name" value="RmlC_Cupin_sf"/>
</dbReference>
<evidence type="ECO:0000256" key="2">
    <source>
        <dbReference type="ARBA" id="ARBA00023125"/>
    </source>
</evidence>
<dbReference type="AlphaFoldDB" id="A0A1M5E9J7"/>
<proteinExistence type="predicted"/>
<evidence type="ECO:0000259" key="4">
    <source>
        <dbReference type="PROSITE" id="PS01124"/>
    </source>
</evidence>
<gene>
    <name evidence="5" type="ORF">SAMN05444377_11824</name>
</gene>
<dbReference type="Gene3D" id="2.60.120.10">
    <property type="entry name" value="Jelly Rolls"/>
    <property type="match status" value="1"/>
</dbReference>
<evidence type="ECO:0000313" key="6">
    <source>
        <dbReference type="Proteomes" id="UP000184147"/>
    </source>
</evidence>
<dbReference type="Proteomes" id="UP000184147">
    <property type="component" value="Unassembled WGS sequence"/>
</dbReference>
<dbReference type="OrthoDB" id="1410704at2"/>
<feature type="domain" description="HTH araC/xylS-type" evidence="4">
    <location>
        <begin position="179"/>
        <end position="277"/>
    </location>
</feature>
<dbReference type="PANTHER" id="PTHR43280">
    <property type="entry name" value="ARAC-FAMILY TRANSCRIPTIONAL REGULATOR"/>
    <property type="match status" value="1"/>
</dbReference>
<evidence type="ECO:0000256" key="3">
    <source>
        <dbReference type="ARBA" id="ARBA00023163"/>
    </source>
</evidence>
<dbReference type="SMART" id="SM00342">
    <property type="entry name" value="HTH_ARAC"/>
    <property type="match status" value="1"/>
</dbReference>
<dbReference type="Pfam" id="PF02311">
    <property type="entry name" value="AraC_binding"/>
    <property type="match status" value="1"/>
</dbReference>
<reference evidence="5 6" key="1">
    <citation type="submission" date="2016-11" db="EMBL/GenBank/DDBJ databases">
        <authorList>
            <person name="Jaros S."/>
            <person name="Januszkiewicz K."/>
            <person name="Wedrychowicz H."/>
        </authorList>
    </citation>
    <scope>NUCLEOTIDE SEQUENCE [LARGE SCALE GENOMIC DNA]</scope>
    <source>
        <strain evidence="5 6">DSM 25660</strain>
    </source>
</reference>
<dbReference type="InterPro" id="IPR003313">
    <property type="entry name" value="AraC-bd"/>
</dbReference>
<dbReference type="Gene3D" id="1.10.10.60">
    <property type="entry name" value="Homeodomain-like"/>
    <property type="match status" value="2"/>
</dbReference>
<dbReference type="GO" id="GO:0003700">
    <property type="term" value="F:DNA-binding transcription factor activity"/>
    <property type="evidence" value="ECO:0007669"/>
    <property type="project" value="InterPro"/>
</dbReference>
<keyword evidence="3" id="KW-0804">Transcription</keyword>
<dbReference type="InterPro" id="IPR018060">
    <property type="entry name" value="HTH_AraC"/>
</dbReference>
<dbReference type="SUPFAM" id="SSF51182">
    <property type="entry name" value="RmlC-like cupins"/>
    <property type="match status" value="1"/>
</dbReference>
<organism evidence="5 6">
    <name type="scientific">Flavobacterium fontis</name>
    <dbReference type="NCBI Taxonomy" id="1124188"/>
    <lineage>
        <taxon>Bacteria</taxon>
        <taxon>Pseudomonadati</taxon>
        <taxon>Bacteroidota</taxon>
        <taxon>Flavobacteriia</taxon>
        <taxon>Flavobacteriales</taxon>
        <taxon>Flavobacteriaceae</taxon>
        <taxon>Flavobacterium</taxon>
    </lineage>
</organism>
<dbReference type="InterPro" id="IPR014710">
    <property type="entry name" value="RmlC-like_jellyroll"/>
</dbReference>
<dbReference type="InterPro" id="IPR009057">
    <property type="entry name" value="Homeodomain-like_sf"/>
</dbReference>
<sequence length="280" mass="32191">MKPIFENIPHDKGASSFHAYRIVVPFFEFKWHFHPEYELTYIVKGSGYRLVGNTYEDFQAGDLVLLGRNVPHTWSGKSLDGVSVEAVVIQFGKEPMQSLLASPEGAALHQLLNEAAHGVRFPVREVWIEQLNRLLAMEGMLRMLHGLALLEELAQAPYERISPNPIQHSFSPQQELRINTICRYIMNHFNDPLTVEKVATVSGMSTSNFCKFFKKATGKTFSDYVNEIRIQEACILLRETERKISTIASDCGFETLSYFNRVFLTKKKCRPMAYRKYFLR</sequence>
<keyword evidence="6" id="KW-1185">Reference proteome</keyword>
<dbReference type="PANTHER" id="PTHR43280:SF27">
    <property type="entry name" value="TRANSCRIPTIONAL REGULATOR MTLR"/>
    <property type="match status" value="1"/>
</dbReference>
<protein>
    <submittedName>
        <fullName evidence="5">AraC-type DNA-binding protein</fullName>
    </submittedName>
</protein>
<evidence type="ECO:0000256" key="1">
    <source>
        <dbReference type="ARBA" id="ARBA00023015"/>
    </source>
</evidence>
<accession>A0A1M5E9J7</accession>
<dbReference type="GO" id="GO:0043565">
    <property type="term" value="F:sequence-specific DNA binding"/>
    <property type="evidence" value="ECO:0007669"/>
    <property type="project" value="InterPro"/>
</dbReference>
<dbReference type="CDD" id="cd06976">
    <property type="entry name" value="cupin_MtlR-like_N"/>
    <property type="match status" value="1"/>
</dbReference>
<evidence type="ECO:0000313" key="5">
    <source>
        <dbReference type="EMBL" id="SHF75918.1"/>
    </source>
</evidence>
<dbReference type="SUPFAM" id="SSF46689">
    <property type="entry name" value="Homeodomain-like"/>
    <property type="match status" value="2"/>
</dbReference>
<dbReference type="RefSeq" id="WP_073365096.1">
    <property type="nucleotide sequence ID" value="NZ_FQVQ01000018.1"/>
</dbReference>
<dbReference type="STRING" id="1124188.SAMN05444377_11824"/>